<reference evidence="2" key="1">
    <citation type="journal article" date="2015" name="Nature">
        <title>Complex archaea that bridge the gap between prokaryotes and eukaryotes.</title>
        <authorList>
            <person name="Spang A."/>
            <person name="Saw J.H."/>
            <person name="Jorgensen S.L."/>
            <person name="Zaremba-Niedzwiedzka K."/>
            <person name="Martijn J."/>
            <person name="Lind A.E."/>
            <person name="van Eijk R."/>
            <person name="Schleper C."/>
            <person name="Guy L."/>
            <person name="Ettema T.J."/>
        </authorList>
    </citation>
    <scope>NUCLEOTIDE SEQUENCE</scope>
</reference>
<keyword evidence="1" id="KW-1133">Transmembrane helix</keyword>
<gene>
    <name evidence="2" type="ORF">LCGC14_1860310</name>
</gene>
<accession>A0A0F9GW59</accession>
<feature type="transmembrane region" description="Helical" evidence="1">
    <location>
        <begin position="18"/>
        <end position="37"/>
    </location>
</feature>
<keyword evidence="1" id="KW-0472">Membrane</keyword>
<protein>
    <submittedName>
        <fullName evidence="2">Uncharacterized protein</fullName>
    </submittedName>
</protein>
<evidence type="ECO:0000256" key="1">
    <source>
        <dbReference type="SAM" id="Phobius"/>
    </source>
</evidence>
<comment type="caution">
    <text evidence="2">The sequence shown here is derived from an EMBL/GenBank/DDBJ whole genome shotgun (WGS) entry which is preliminary data.</text>
</comment>
<proteinExistence type="predicted"/>
<dbReference type="EMBL" id="LAZR01018815">
    <property type="protein sequence ID" value="KKL94876.1"/>
    <property type="molecule type" value="Genomic_DNA"/>
</dbReference>
<dbReference type="AlphaFoldDB" id="A0A0F9GW59"/>
<sequence>MSKIIREARSEAKQLPAILGKTLGGLMAVVGFAGWVYSIPRGAEATLSAGFFLVGVLGIFIFIFCDRMLRSKGEVDASSLSHAESTIRSSISWLILITLSAFFILLAYLVTR</sequence>
<keyword evidence="1" id="KW-0812">Transmembrane</keyword>
<evidence type="ECO:0000313" key="2">
    <source>
        <dbReference type="EMBL" id="KKL94876.1"/>
    </source>
</evidence>
<organism evidence="2">
    <name type="scientific">marine sediment metagenome</name>
    <dbReference type="NCBI Taxonomy" id="412755"/>
    <lineage>
        <taxon>unclassified sequences</taxon>
        <taxon>metagenomes</taxon>
        <taxon>ecological metagenomes</taxon>
    </lineage>
</organism>
<feature type="transmembrane region" description="Helical" evidence="1">
    <location>
        <begin position="49"/>
        <end position="69"/>
    </location>
</feature>
<name>A0A0F9GW59_9ZZZZ</name>
<feature type="transmembrane region" description="Helical" evidence="1">
    <location>
        <begin position="90"/>
        <end position="110"/>
    </location>
</feature>